<accession>A0A9D4XB99</accession>
<dbReference type="Gramene" id="Psat04G0193900-T1">
    <property type="protein sequence ID" value="KAI5417132.1"/>
    <property type="gene ID" value="KIW84_041939"/>
</dbReference>
<dbReference type="AlphaFoldDB" id="A0A9D4XB99"/>
<proteinExistence type="predicted"/>
<evidence type="ECO:0000313" key="1">
    <source>
        <dbReference type="EMBL" id="KAI5417132.1"/>
    </source>
</evidence>
<dbReference type="EMBL" id="JAMSHJ010000004">
    <property type="protein sequence ID" value="KAI5417132.1"/>
    <property type="molecule type" value="Genomic_DNA"/>
</dbReference>
<dbReference type="Proteomes" id="UP001058974">
    <property type="component" value="Chromosome 4"/>
</dbReference>
<reference evidence="1 2" key="1">
    <citation type="journal article" date="2022" name="Nat. Genet.">
        <title>Improved pea reference genome and pan-genome highlight genomic features and evolutionary characteristics.</title>
        <authorList>
            <person name="Yang T."/>
            <person name="Liu R."/>
            <person name="Luo Y."/>
            <person name="Hu S."/>
            <person name="Wang D."/>
            <person name="Wang C."/>
            <person name="Pandey M.K."/>
            <person name="Ge S."/>
            <person name="Xu Q."/>
            <person name="Li N."/>
            <person name="Li G."/>
            <person name="Huang Y."/>
            <person name="Saxena R.K."/>
            <person name="Ji Y."/>
            <person name="Li M."/>
            <person name="Yan X."/>
            <person name="He Y."/>
            <person name="Liu Y."/>
            <person name="Wang X."/>
            <person name="Xiang C."/>
            <person name="Varshney R.K."/>
            <person name="Ding H."/>
            <person name="Gao S."/>
            <person name="Zong X."/>
        </authorList>
    </citation>
    <scope>NUCLEOTIDE SEQUENCE [LARGE SCALE GENOMIC DNA]</scope>
    <source>
        <strain evidence="1 2">cv. Zhongwan 6</strain>
    </source>
</reference>
<keyword evidence="2" id="KW-1185">Reference proteome</keyword>
<protein>
    <submittedName>
        <fullName evidence="1">Uncharacterized protein</fullName>
    </submittedName>
</protein>
<evidence type="ECO:0000313" key="2">
    <source>
        <dbReference type="Proteomes" id="UP001058974"/>
    </source>
</evidence>
<sequence length="116" mass="13167">MENSNVVGNPIVPGTRLCKDEEGQKVDSTMVKQVSGSLMYLISTRPNIILDWMTRLSGYYLRAKKMAKQFDDLLEGVVEERFNNLKDDNEEQAYSVDAFFGSKGQNHSVFLLTEQP</sequence>
<comment type="caution">
    <text evidence="1">The sequence shown here is derived from an EMBL/GenBank/DDBJ whole genome shotgun (WGS) entry which is preliminary data.</text>
</comment>
<name>A0A9D4XB99_PEA</name>
<organism evidence="1 2">
    <name type="scientific">Pisum sativum</name>
    <name type="common">Garden pea</name>
    <name type="synonym">Lathyrus oleraceus</name>
    <dbReference type="NCBI Taxonomy" id="3888"/>
    <lineage>
        <taxon>Eukaryota</taxon>
        <taxon>Viridiplantae</taxon>
        <taxon>Streptophyta</taxon>
        <taxon>Embryophyta</taxon>
        <taxon>Tracheophyta</taxon>
        <taxon>Spermatophyta</taxon>
        <taxon>Magnoliopsida</taxon>
        <taxon>eudicotyledons</taxon>
        <taxon>Gunneridae</taxon>
        <taxon>Pentapetalae</taxon>
        <taxon>rosids</taxon>
        <taxon>fabids</taxon>
        <taxon>Fabales</taxon>
        <taxon>Fabaceae</taxon>
        <taxon>Papilionoideae</taxon>
        <taxon>50 kb inversion clade</taxon>
        <taxon>NPAAA clade</taxon>
        <taxon>Hologalegina</taxon>
        <taxon>IRL clade</taxon>
        <taxon>Fabeae</taxon>
        <taxon>Lathyrus</taxon>
    </lineage>
</organism>
<gene>
    <name evidence="1" type="ORF">KIW84_041939</name>
</gene>